<proteinExistence type="predicted"/>
<dbReference type="EMBL" id="CP061336">
    <property type="protein sequence ID" value="QNU67445.1"/>
    <property type="molecule type" value="Genomic_DNA"/>
</dbReference>
<protein>
    <submittedName>
        <fullName evidence="1">Uncharacterized protein</fullName>
    </submittedName>
</protein>
<accession>A0A7H1VPY3</accession>
<dbReference type="Proteomes" id="UP000306409">
    <property type="component" value="Chromosome"/>
</dbReference>
<dbReference type="KEGG" id="rher:EHE19_002630"/>
<keyword evidence="2" id="KW-1185">Reference proteome</keyword>
<evidence type="ECO:0000313" key="1">
    <source>
        <dbReference type="EMBL" id="QNU67445.1"/>
    </source>
</evidence>
<organism evidence="1 2">
    <name type="scientific">Ruminiclostridium herbifermentans</name>
    <dbReference type="NCBI Taxonomy" id="2488810"/>
    <lineage>
        <taxon>Bacteria</taxon>
        <taxon>Bacillati</taxon>
        <taxon>Bacillota</taxon>
        <taxon>Clostridia</taxon>
        <taxon>Eubacteriales</taxon>
        <taxon>Oscillospiraceae</taxon>
        <taxon>Ruminiclostridium</taxon>
    </lineage>
</organism>
<dbReference type="AlphaFoldDB" id="A0A7H1VPY3"/>
<gene>
    <name evidence="1" type="ORF">EHE19_002630</name>
</gene>
<evidence type="ECO:0000313" key="2">
    <source>
        <dbReference type="Proteomes" id="UP000306409"/>
    </source>
</evidence>
<sequence>MSRLGHANPYVTLSVYSHALKSADKQAADIMELIVTNTSNNSDTKKA</sequence>
<reference evidence="1 2" key="1">
    <citation type="submission" date="2020-09" db="EMBL/GenBank/DDBJ databases">
        <title>Characterization and genome sequencing of Ruminiclostridium sp. nov. MA18.</title>
        <authorList>
            <person name="Rettenmaier R."/>
            <person name="Kowollik M.-L."/>
            <person name="Liebl W."/>
            <person name="Zverlov V."/>
        </authorList>
    </citation>
    <scope>NUCLEOTIDE SEQUENCE [LARGE SCALE GENOMIC DNA]</scope>
    <source>
        <strain evidence="1 2">MA18</strain>
    </source>
</reference>
<name>A0A7H1VPY3_9FIRM</name>